<organism evidence="5 6">
    <name type="scientific">Mollisia scopiformis</name>
    <name type="common">Conifer needle endophyte fungus</name>
    <name type="synonym">Phialocephala scopiformis</name>
    <dbReference type="NCBI Taxonomy" id="149040"/>
    <lineage>
        <taxon>Eukaryota</taxon>
        <taxon>Fungi</taxon>
        <taxon>Dikarya</taxon>
        <taxon>Ascomycota</taxon>
        <taxon>Pezizomycotina</taxon>
        <taxon>Leotiomycetes</taxon>
        <taxon>Helotiales</taxon>
        <taxon>Mollisiaceae</taxon>
        <taxon>Mollisia</taxon>
    </lineage>
</organism>
<dbReference type="AlphaFoldDB" id="A0A194WYL6"/>
<dbReference type="InterPro" id="IPR036864">
    <property type="entry name" value="Zn2-C6_fun-type_DNA-bd_sf"/>
</dbReference>
<dbReference type="OrthoDB" id="6509908at2759"/>
<dbReference type="STRING" id="149040.A0A194WYL6"/>
<gene>
    <name evidence="5" type="ORF">LY89DRAFT_687940</name>
</gene>
<evidence type="ECO:0000313" key="5">
    <source>
        <dbReference type="EMBL" id="KUJ13056.1"/>
    </source>
</evidence>
<sequence length="721" mass="80540">MSESSKTSAVSTPRNVRKGTRSCFECRYRKIRCIFRSTNPSTCVSCFSHGIRCASQRESEAALPSHAKMNISERVAQLEKELAAIREQSATNPLDSGLPTSAAKQANELPRSIITLRTSSLEVPIPNNSSPAGNLPILSLFDNAILASDPRSNASDAISREFYTGSLRPMPMGADSATHLRTSRLKRSGVCEALTDKLPSHTAMYEVLEAGSRWWDIVRRMHPYMCSEDTKLSIQSYVCWAFNQDNPAIIGCALSWIVLSLQCLPSDFDNSHLGLPMTVNDLSQHYLSNVNRLIVSDDELAVSLEGIECILLQAHFYGNIGRPRKAWAATRRGLSYATLLGLHRSSSQVPSTMSAHAKRRENAWWHLIDADAQLSLLLGLPNFILPASWDSRLHEYHEANGYYERKLPVLMNIISQRNQASSTSLASLLSATSQIDLDMEELAIHLPPLLSAHDLSTRNDLDFAALYEIVVKHGRHYSTKVYLHLPFMLQTPSDSQFDFNRTQCLKACCEMIELYTTMRRLADGIIHFCQMVDFQAFMATVILILALLGYGPKSTRQDTNEVVKYSNLICETVGVFRRVSAEPDKALAAQCLQVLEKLHSIVQGQFPRTDNSAKCKIFIPYFGMIHITPGSCYGALETRWAQRPGQCSAAPTEEIFAPREAGVQAQNTRVEIDIFNAPFLGTFAQSTDSTSYCTEPDKNPFNDTLAMDLDQDWTWMLNHDF</sequence>
<dbReference type="Gene3D" id="4.10.240.10">
    <property type="entry name" value="Zn(2)-C6 fungal-type DNA-binding domain"/>
    <property type="match status" value="1"/>
</dbReference>
<dbReference type="EMBL" id="KQ947423">
    <property type="protein sequence ID" value="KUJ13056.1"/>
    <property type="molecule type" value="Genomic_DNA"/>
</dbReference>
<dbReference type="GO" id="GO:0008270">
    <property type="term" value="F:zinc ion binding"/>
    <property type="evidence" value="ECO:0007669"/>
    <property type="project" value="InterPro"/>
</dbReference>
<dbReference type="RefSeq" id="XP_018067411.1">
    <property type="nucleotide sequence ID" value="XM_018215612.1"/>
</dbReference>
<evidence type="ECO:0000256" key="3">
    <source>
        <dbReference type="ARBA" id="ARBA00023242"/>
    </source>
</evidence>
<keyword evidence="2" id="KW-0804">Transcription</keyword>
<accession>A0A194WYL6</accession>
<dbReference type="InParanoid" id="A0A194WYL6"/>
<dbReference type="CDD" id="cd00067">
    <property type="entry name" value="GAL4"/>
    <property type="match status" value="1"/>
</dbReference>
<evidence type="ECO:0000256" key="2">
    <source>
        <dbReference type="ARBA" id="ARBA00023163"/>
    </source>
</evidence>
<dbReference type="Proteomes" id="UP000070700">
    <property type="component" value="Unassembled WGS sequence"/>
</dbReference>
<dbReference type="PANTHER" id="PTHR47840">
    <property type="entry name" value="ZN(II)2CYS6 TRANSCRIPTION FACTOR (EUROFUNG)-RELATED"/>
    <property type="match status" value="1"/>
</dbReference>
<protein>
    <recommendedName>
        <fullName evidence="4">Zn(2)-C6 fungal-type domain-containing protein</fullName>
    </recommendedName>
</protein>
<evidence type="ECO:0000313" key="6">
    <source>
        <dbReference type="Proteomes" id="UP000070700"/>
    </source>
</evidence>
<dbReference type="InterPro" id="IPR001138">
    <property type="entry name" value="Zn2Cys6_DnaBD"/>
</dbReference>
<dbReference type="SUPFAM" id="SSF57701">
    <property type="entry name" value="Zn2/Cys6 DNA-binding domain"/>
    <property type="match status" value="1"/>
</dbReference>
<name>A0A194WYL6_MOLSC</name>
<keyword evidence="3" id="KW-0539">Nucleus</keyword>
<keyword evidence="1" id="KW-0805">Transcription regulation</keyword>
<proteinExistence type="predicted"/>
<dbReference type="KEGG" id="psco:LY89DRAFT_687940"/>
<dbReference type="PROSITE" id="PS00463">
    <property type="entry name" value="ZN2_CY6_FUNGAL_1"/>
    <property type="match status" value="1"/>
</dbReference>
<dbReference type="PROSITE" id="PS50048">
    <property type="entry name" value="ZN2_CY6_FUNGAL_2"/>
    <property type="match status" value="1"/>
</dbReference>
<keyword evidence="6" id="KW-1185">Reference proteome</keyword>
<dbReference type="GeneID" id="28825338"/>
<dbReference type="GO" id="GO:0000981">
    <property type="term" value="F:DNA-binding transcription factor activity, RNA polymerase II-specific"/>
    <property type="evidence" value="ECO:0007669"/>
    <property type="project" value="InterPro"/>
</dbReference>
<dbReference type="CDD" id="cd12148">
    <property type="entry name" value="fungal_TF_MHR"/>
    <property type="match status" value="1"/>
</dbReference>
<evidence type="ECO:0000256" key="1">
    <source>
        <dbReference type="ARBA" id="ARBA00023015"/>
    </source>
</evidence>
<reference evidence="5 6" key="1">
    <citation type="submission" date="2015-10" db="EMBL/GenBank/DDBJ databases">
        <title>Full genome of DAOMC 229536 Phialocephala scopiformis, a fungal endophyte of spruce producing the potent anti-insectan compound rugulosin.</title>
        <authorList>
            <consortium name="DOE Joint Genome Institute"/>
            <person name="Walker A.K."/>
            <person name="Frasz S.L."/>
            <person name="Seifert K.A."/>
            <person name="Miller J.D."/>
            <person name="Mondo S.J."/>
            <person name="Labutti K."/>
            <person name="Lipzen A."/>
            <person name="Dockter R."/>
            <person name="Kennedy M."/>
            <person name="Grigoriev I.V."/>
            <person name="Spatafora J.W."/>
        </authorList>
    </citation>
    <scope>NUCLEOTIDE SEQUENCE [LARGE SCALE GENOMIC DNA]</scope>
    <source>
        <strain evidence="5 6">CBS 120377</strain>
    </source>
</reference>
<feature type="domain" description="Zn(2)-C6 fungal-type" evidence="4">
    <location>
        <begin position="22"/>
        <end position="53"/>
    </location>
</feature>
<evidence type="ECO:0000259" key="4">
    <source>
        <dbReference type="PROSITE" id="PS50048"/>
    </source>
</evidence>
<dbReference type="PANTHER" id="PTHR47840:SF1">
    <property type="entry name" value="ZN(II)2CYS6 TRANSCRIPTION FACTOR (EUROFUNG)"/>
    <property type="match status" value="1"/>
</dbReference>